<organism evidence="1 2">
    <name type="scientific">Dryococelus australis</name>
    <dbReference type="NCBI Taxonomy" id="614101"/>
    <lineage>
        <taxon>Eukaryota</taxon>
        <taxon>Metazoa</taxon>
        <taxon>Ecdysozoa</taxon>
        <taxon>Arthropoda</taxon>
        <taxon>Hexapoda</taxon>
        <taxon>Insecta</taxon>
        <taxon>Pterygota</taxon>
        <taxon>Neoptera</taxon>
        <taxon>Polyneoptera</taxon>
        <taxon>Phasmatodea</taxon>
        <taxon>Verophasmatodea</taxon>
        <taxon>Anareolatae</taxon>
        <taxon>Phasmatidae</taxon>
        <taxon>Eurycanthinae</taxon>
        <taxon>Dryococelus</taxon>
    </lineage>
</organism>
<evidence type="ECO:0000313" key="1">
    <source>
        <dbReference type="EMBL" id="KAJ8868015.1"/>
    </source>
</evidence>
<name>A0ABQ9G6D8_9NEOP</name>
<accession>A0ABQ9G6D8</accession>
<gene>
    <name evidence="1" type="ORF">PR048_031824</name>
</gene>
<evidence type="ECO:0000313" key="2">
    <source>
        <dbReference type="Proteomes" id="UP001159363"/>
    </source>
</evidence>
<dbReference type="EMBL" id="JARBHB010000015">
    <property type="protein sequence ID" value="KAJ8868015.1"/>
    <property type="molecule type" value="Genomic_DNA"/>
</dbReference>
<reference evidence="1 2" key="1">
    <citation type="submission" date="2023-02" db="EMBL/GenBank/DDBJ databases">
        <title>LHISI_Scaffold_Assembly.</title>
        <authorList>
            <person name="Stuart O.P."/>
            <person name="Cleave R."/>
            <person name="Magrath M.J.L."/>
            <person name="Mikheyev A.S."/>
        </authorList>
    </citation>
    <scope>NUCLEOTIDE SEQUENCE [LARGE SCALE GENOMIC DNA]</scope>
    <source>
        <strain evidence="1">Daus_M_001</strain>
        <tissue evidence="1">Leg muscle</tissue>
    </source>
</reference>
<dbReference type="Proteomes" id="UP001159363">
    <property type="component" value="Chromosome 14"/>
</dbReference>
<keyword evidence="2" id="KW-1185">Reference proteome</keyword>
<sequence length="195" mass="22413">MKLCSRAVVETSKYDIKYDNVCAFVSDSARYTKKRVELMKVLKKYHYLEFLKKASLKHKLFPSPVLTRWNAWLKSVEYLDEYLNIIAEFFKQHSGEGSDATQYFQNLSNDAILILQCEAKFVVEQCKKTLHAKLTELKNVYKFVSDRSFGDQTVKLLKTTACRKAATEATLAAARQKSYLKLSSMLGGEPEKDIL</sequence>
<proteinExistence type="predicted"/>
<protein>
    <submittedName>
        <fullName evidence="1">Uncharacterized protein</fullName>
    </submittedName>
</protein>
<comment type="caution">
    <text evidence="1">The sequence shown here is derived from an EMBL/GenBank/DDBJ whole genome shotgun (WGS) entry which is preliminary data.</text>
</comment>